<sequence>MRLDFFRGLAMFIILLAHVPLDSWALWIPARFGFSDATEIFVFCSGLASSLAFGAAFRDHGWPMGTARIAHRVWQVYWAHVGLVLAVCALLYAIDASGWGAPDKLYIARVPVVPLFEDTGPALLGLLSLRWVPNFFDILPMYLVILAMVPLVMGAYRLAGRGGALGLVAAIWLAAQFNLLDLPSRPWATEIPWFFNPFGWQLVFFTGFAFGMGWVPAPPVSRALFRAAVAVLLISVPFAWFRIHDGLWLPDGWWLQDAIAAGREATQVLWRKTELGLFRWLHFLALAYVFWSLAGPGGARLTQPLRLPAAASGAALAICAGVALITAPWAWVDEIRALAPALDAWLTGVLGEGARSVLGVDLFVPWERQSLVMVLHLCALAPLVWTAIGAGARAWIAGPGWAGFVPVVRKVGTQSLAVFLSSMFLAQVIGWGLDLTGRGLWATGLFNLAGFAALIAVAYAVGWFKSQPWRRPAPAPAPTPAPAPAEAAPRRGAARRSAPQPAE</sequence>
<dbReference type="Proteomes" id="UP000199118">
    <property type="component" value="Unassembled WGS sequence"/>
</dbReference>
<feature type="transmembrane region" description="Helical" evidence="2">
    <location>
        <begin position="445"/>
        <end position="464"/>
    </location>
</feature>
<feature type="compositionally biased region" description="Low complexity" evidence="1">
    <location>
        <begin position="484"/>
        <end position="503"/>
    </location>
</feature>
<dbReference type="InterPro" id="IPR014550">
    <property type="entry name" value="UCP028704_OpgC"/>
</dbReference>
<feature type="region of interest" description="Disordered" evidence="1">
    <location>
        <begin position="470"/>
        <end position="503"/>
    </location>
</feature>
<dbReference type="PANTHER" id="PTHR38592">
    <property type="entry name" value="BLL4819 PROTEIN"/>
    <property type="match status" value="1"/>
</dbReference>
<keyword evidence="4" id="KW-1185">Reference proteome</keyword>
<feature type="transmembrane region" description="Helical" evidence="2">
    <location>
        <begin position="163"/>
        <end position="180"/>
    </location>
</feature>
<feature type="transmembrane region" description="Helical" evidence="2">
    <location>
        <begin position="6"/>
        <end position="28"/>
    </location>
</feature>
<feature type="compositionally biased region" description="Pro residues" evidence="1">
    <location>
        <begin position="471"/>
        <end position="483"/>
    </location>
</feature>
<keyword evidence="2" id="KW-0472">Membrane</keyword>
<feature type="transmembrane region" description="Helical" evidence="2">
    <location>
        <begin position="307"/>
        <end position="332"/>
    </location>
</feature>
<name>A0A1H2TF44_9RHOB</name>
<dbReference type="AlphaFoldDB" id="A0A1H2TF44"/>
<dbReference type="PANTHER" id="PTHR38592:SF3">
    <property type="entry name" value="BLL4819 PROTEIN"/>
    <property type="match status" value="1"/>
</dbReference>
<dbReference type="STRING" id="356660.SAMN05444336_101970"/>
<evidence type="ECO:0000313" key="4">
    <source>
        <dbReference type="Proteomes" id="UP000199118"/>
    </source>
</evidence>
<dbReference type="RefSeq" id="WP_245710382.1">
    <property type="nucleotide sequence ID" value="NZ_FNMZ01000001.1"/>
</dbReference>
<gene>
    <name evidence="3" type="ORF">SAMN05444336_101970</name>
</gene>
<feature type="transmembrane region" description="Helical" evidence="2">
    <location>
        <begin position="200"/>
        <end position="217"/>
    </location>
</feature>
<feature type="transmembrane region" description="Helical" evidence="2">
    <location>
        <begin position="77"/>
        <end position="94"/>
    </location>
</feature>
<evidence type="ECO:0000256" key="2">
    <source>
        <dbReference type="SAM" id="Phobius"/>
    </source>
</evidence>
<protein>
    <submittedName>
        <fullName evidence="3">OpgC protein</fullName>
    </submittedName>
</protein>
<keyword evidence="2" id="KW-1133">Transmembrane helix</keyword>
<dbReference type="PIRSF" id="PIRSF028704">
    <property type="entry name" value="UPC028704"/>
    <property type="match status" value="1"/>
</dbReference>
<feature type="transmembrane region" description="Helical" evidence="2">
    <location>
        <begin position="371"/>
        <end position="396"/>
    </location>
</feature>
<proteinExistence type="predicted"/>
<dbReference type="EMBL" id="FNMZ01000001">
    <property type="protein sequence ID" value="SDW42305.1"/>
    <property type="molecule type" value="Genomic_DNA"/>
</dbReference>
<reference evidence="3 4" key="1">
    <citation type="submission" date="2016-10" db="EMBL/GenBank/DDBJ databases">
        <authorList>
            <person name="de Groot N.N."/>
        </authorList>
    </citation>
    <scope>NUCLEOTIDE SEQUENCE [LARGE SCALE GENOMIC DNA]</scope>
    <source>
        <strain evidence="3 4">DSM 17890</strain>
    </source>
</reference>
<organism evidence="3 4">
    <name type="scientific">Albimonas donghaensis</name>
    <dbReference type="NCBI Taxonomy" id="356660"/>
    <lineage>
        <taxon>Bacteria</taxon>
        <taxon>Pseudomonadati</taxon>
        <taxon>Pseudomonadota</taxon>
        <taxon>Alphaproteobacteria</taxon>
        <taxon>Rhodobacterales</taxon>
        <taxon>Paracoccaceae</taxon>
        <taxon>Albimonas</taxon>
    </lineage>
</organism>
<evidence type="ECO:0000313" key="3">
    <source>
        <dbReference type="EMBL" id="SDW42305.1"/>
    </source>
</evidence>
<feature type="transmembrane region" description="Helical" evidence="2">
    <location>
        <begin position="416"/>
        <end position="433"/>
    </location>
</feature>
<feature type="transmembrane region" description="Helical" evidence="2">
    <location>
        <begin position="277"/>
        <end position="295"/>
    </location>
</feature>
<feature type="transmembrane region" description="Helical" evidence="2">
    <location>
        <begin position="224"/>
        <end position="243"/>
    </location>
</feature>
<feature type="transmembrane region" description="Helical" evidence="2">
    <location>
        <begin position="138"/>
        <end position="156"/>
    </location>
</feature>
<dbReference type="Pfam" id="PF10129">
    <property type="entry name" value="OpgC_C"/>
    <property type="match status" value="2"/>
</dbReference>
<accession>A0A1H2TF44</accession>
<keyword evidence="2" id="KW-0812">Transmembrane</keyword>
<feature type="transmembrane region" description="Helical" evidence="2">
    <location>
        <begin position="40"/>
        <end position="57"/>
    </location>
</feature>
<evidence type="ECO:0000256" key="1">
    <source>
        <dbReference type="SAM" id="MobiDB-lite"/>
    </source>
</evidence>